<evidence type="ECO:0000313" key="4">
    <source>
        <dbReference type="Proteomes" id="UP000830542"/>
    </source>
</evidence>
<feature type="transmembrane region" description="Helical" evidence="1">
    <location>
        <begin position="28"/>
        <end position="50"/>
    </location>
</feature>
<feature type="transmembrane region" description="Helical" evidence="1">
    <location>
        <begin position="116"/>
        <end position="143"/>
    </location>
</feature>
<name>A0AAV3SKD4_HALDO</name>
<sequence>MASDSRTDDAGGRSRSVRRLVGGQRHSARTTALAVVLALLCGAYAAWLLADFGLRWPALLAVAVLAGVFFYSRRTPAAMLVSGFYALAVLVVLTPIVLDLAFVFAADGYGITPWPFVLSLADLVFLGVFVVLALVLSAIGVVISRRVDAGNETDSEDAAVSEG</sequence>
<evidence type="ECO:0000256" key="1">
    <source>
        <dbReference type="SAM" id="Phobius"/>
    </source>
</evidence>
<dbReference type="Proteomes" id="UP000830542">
    <property type="component" value="Chromosome"/>
</dbReference>
<dbReference type="AlphaFoldDB" id="A0AAV3SKD4"/>
<keyword evidence="1" id="KW-0812">Transmembrane</keyword>
<gene>
    <name evidence="2" type="ORF">GCM10008985_26870</name>
    <name evidence="3" type="ORF">MUK72_06615</name>
</gene>
<reference evidence="3" key="2">
    <citation type="submission" date="2022-04" db="EMBL/GenBank/DDBJ databases">
        <title>Sequencing and genomic assembly of Halococcus dombrowskii.</title>
        <authorList>
            <person name="Lim S.W."/>
            <person name="MacLea K.S."/>
        </authorList>
    </citation>
    <scope>NUCLEOTIDE SEQUENCE</scope>
    <source>
        <strain evidence="3">H4</strain>
    </source>
</reference>
<reference evidence="2" key="1">
    <citation type="journal article" date="2014" name="Int. J. Syst. Evol. Microbiol.">
        <title>Complete genome sequence of Corynebacterium casei LMG S-19264T (=DSM 44701T), isolated from a smear-ripened cheese.</title>
        <authorList>
            <consortium name="US DOE Joint Genome Institute (JGI-PGF)"/>
            <person name="Walter F."/>
            <person name="Albersmeier A."/>
            <person name="Kalinowski J."/>
            <person name="Ruckert C."/>
        </authorList>
    </citation>
    <scope>NUCLEOTIDE SEQUENCE</scope>
    <source>
        <strain evidence="2">JCM 12289</strain>
    </source>
</reference>
<dbReference type="EMBL" id="CP095005">
    <property type="protein sequence ID" value="UOO96370.1"/>
    <property type="molecule type" value="Genomic_DNA"/>
</dbReference>
<protein>
    <submittedName>
        <fullName evidence="2">Uncharacterized protein</fullName>
    </submittedName>
</protein>
<dbReference type="Proteomes" id="UP001500962">
    <property type="component" value="Unassembled WGS sequence"/>
</dbReference>
<evidence type="ECO:0000313" key="3">
    <source>
        <dbReference type="EMBL" id="UOO96370.1"/>
    </source>
</evidence>
<dbReference type="GeneID" id="71761505"/>
<dbReference type="EMBL" id="BAAADN010000043">
    <property type="protein sequence ID" value="GAA0468486.1"/>
    <property type="molecule type" value="Genomic_DNA"/>
</dbReference>
<feature type="transmembrane region" description="Helical" evidence="1">
    <location>
        <begin position="56"/>
        <end position="72"/>
    </location>
</feature>
<keyword evidence="4" id="KW-1185">Reference proteome</keyword>
<evidence type="ECO:0000313" key="2">
    <source>
        <dbReference type="EMBL" id="GAA0468486.1"/>
    </source>
</evidence>
<proteinExistence type="predicted"/>
<feature type="transmembrane region" description="Helical" evidence="1">
    <location>
        <begin position="84"/>
        <end position="104"/>
    </location>
</feature>
<reference evidence="2" key="3">
    <citation type="submission" date="2023-12" db="EMBL/GenBank/DDBJ databases">
        <authorList>
            <person name="Sun Q."/>
            <person name="Inoue M."/>
        </authorList>
    </citation>
    <scope>NUCLEOTIDE SEQUENCE</scope>
    <source>
        <strain evidence="2">JCM 12289</strain>
    </source>
</reference>
<keyword evidence="1" id="KW-1133">Transmembrane helix</keyword>
<organism evidence="2 5">
    <name type="scientific">Halococcus dombrowskii</name>
    <dbReference type="NCBI Taxonomy" id="179637"/>
    <lineage>
        <taxon>Archaea</taxon>
        <taxon>Methanobacteriati</taxon>
        <taxon>Methanobacteriota</taxon>
        <taxon>Stenosarchaea group</taxon>
        <taxon>Halobacteria</taxon>
        <taxon>Halobacteriales</taxon>
        <taxon>Halococcaceae</taxon>
        <taxon>Halococcus</taxon>
    </lineage>
</organism>
<dbReference type="RefSeq" id="WP_244705010.1">
    <property type="nucleotide sequence ID" value="NZ_BAAADN010000043.1"/>
</dbReference>
<keyword evidence="1" id="KW-0472">Membrane</keyword>
<accession>A0AAV3SKD4</accession>
<evidence type="ECO:0000313" key="5">
    <source>
        <dbReference type="Proteomes" id="UP001500962"/>
    </source>
</evidence>
<dbReference type="KEGG" id="hdo:MUK72_06615"/>